<name>A0AAT9G8X5_9RICK</name>
<dbReference type="PANTHER" id="PTHR30606:SF10">
    <property type="entry name" value="PHOSPHATIDYLINOSITOL MANNOSIDE ACYLTRANSFERASE"/>
    <property type="match status" value="1"/>
</dbReference>
<keyword evidence="5 7" id="KW-0472">Membrane</keyword>
<keyword evidence="6 8" id="KW-0012">Acyltransferase</keyword>
<dbReference type="AlphaFoldDB" id="A0AAT9G8X5"/>
<organism evidence="8">
    <name type="scientific">Candidatus Tisiphia endosymbiont of Sergentomyia squamirostris</name>
    <dbReference type="NCBI Taxonomy" id="3113639"/>
    <lineage>
        <taxon>Bacteria</taxon>
        <taxon>Pseudomonadati</taxon>
        <taxon>Pseudomonadota</taxon>
        <taxon>Alphaproteobacteria</taxon>
        <taxon>Rickettsiales</taxon>
        <taxon>Rickettsiaceae</taxon>
        <taxon>Rickettsieae</taxon>
        <taxon>Candidatus Tisiphia</taxon>
    </lineage>
</organism>
<dbReference type="InterPro" id="IPR004960">
    <property type="entry name" value="LipA_acyltrans"/>
</dbReference>
<dbReference type="NCBIfam" id="NF005150">
    <property type="entry name" value="PRK06628.1"/>
    <property type="match status" value="1"/>
</dbReference>
<feature type="transmembrane region" description="Helical" evidence="7">
    <location>
        <begin position="12"/>
        <end position="29"/>
    </location>
</feature>
<dbReference type="GO" id="GO:0016746">
    <property type="term" value="F:acyltransferase activity"/>
    <property type="evidence" value="ECO:0007669"/>
    <property type="project" value="UniProtKB-KW"/>
</dbReference>
<sequence>MKKFFKNVKYLLEYFFVLIVLKILGAFGIDKSVQICRYIARKIGPLLPVNKIAKENIQNIFGKNQTNGLSMETQATIDQVWDNFSSFIGEFPYVNNMSEEELSRRVEISGLDNIIEFQKSHQPFLLFTGHFANWDFALKIINKFYPKFAIIYRKLNNPYIDNLINDRRKTSDIKLIPKGEKGARDIISAIKSGYAIGMLVDQKMNNGIEVPFLDRPAMTAHAIAKIALQSGYPIIPLQVVRTNSNSSYFKAIIHPPIQLQKTNNSKTDCYNIMFTINQILGNWVKENPGQWFWFHNRWKKNNYAPNDKICK</sequence>
<evidence type="ECO:0000256" key="7">
    <source>
        <dbReference type="SAM" id="Phobius"/>
    </source>
</evidence>
<evidence type="ECO:0000256" key="6">
    <source>
        <dbReference type="ARBA" id="ARBA00023315"/>
    </source>
</evidence>
<gene>
    <name evidence="8" type="ORF">DMENIID0002_09130</name>
</gene>
<keyword evidence="7" id="KW-1133">Transmembrane helix</keyword>
<evidence type="ECO:0000313" key="8">
    <source>
        <dbReference type="EMBL" id="BFD46267.1"/>
    </source>
</evidence>
<dbReference type="PANTHER" id="PTHR30606">
    <property type="entry name" value="LIPID A BIOSYNTHESIS LAUROYL ACYLTRANSFERASE"/>
    <property type="match status" value="1"/>
</dbReference>
<keyword evidence="7" id="KW-0812">Transmembrane</keyword>
<accession>A0AAT9G8X5</accession>
<proteinExistence type="predicted"/>
<dbReference type="GO" id="GO:0009247">
    <property type="term" value="P:glycolipid biosynthetic process"/>
    <property type="evidence" value="ECO:0007669"/>
    <property type="project" value="UniProtKB-ARBA"/>
</dbReference>
<dbReference type="EMBL" id="AP029170">
    <property type="protein sequence ID" value="BFD46267.1"/>
    <property type="molecule type" value="Genomic_DNA"/>
</dbReference>
<comment type="subcellular location">
    <subcellularLocation>
        <location evidence="1">Cell inner membrane</location>
    </subcellularLocation>
</comment>
<evidence type="ECO:0000256" key="4">
    <source>
        <dbReference type="ARBA" id="ARBA00022679"/>
    </source>
</evidence>
<evidence type="ECO:0000256" key="2">
    <source>
        <dbReference type="ARBA" id="ARBA00022475"/>
    </source>
</evidence>
<evidence type="ECO:0000256" key="3">
    <source>
        <dbReference type="ARBA" id="ARBA00022519"/>
    </source>
</evidence>
<keyword evidence="3" id="KW-0997">Cell inner membrane</keyword>
<dbReference type="GO" id="GO:0005886">
    <property type="term" value="C:plasma membrane"/>
    <property type="evidence" value="ECO:0007669"/>
    <property type="project" value="UniProtKB-SubCell"/>
</dbReference>
<dbReference type="CDD" id="cd07984">
    <property type="entry name" value="LPLAT_LABLAT-like"/>
    <property type="match status" value="1"/>
</dbReference>
<dbReference type="Pfam" id="PF03279">
    <property type="entry name" value="Lip_A_acyltrans"/>
    <property type="match status" value="1"/>
</dbReference>
<keyword evidence="4" id="KW-0808">Transferase</keyword>
<protein>
    <submittedName>
        <fullName evidence="8">Lipid A biosynthesis lauroyl acyltransferase</fullName>
    </submittedName>
</protein>
<evidence type="ECO:0000256" key="5">
    <source>
        <dbReference type="ARBA" id="ARBA00023136"/>
    </source>
</evidence>
<keyword evidence="2" id="KW-1003">Cell membrane</keyword>
<evidence type="ECO:0000256" key="1">
    <source>
        <dbReference type="ARBA" id="ARBA00004533"/>
    </source>
</evidence>
<reference evidence="8" key="1">
    <citation type="submission" date="2024-01" db="EMBL/GenBank/DDBJ databases">
        <title>Sequencing the genomes of a sandfly, Sergentomyia squamirostris, and its two endosymbionts.</title>
        <authorList>
            <person name="Itokawa K."/>
            <person name="Sanjoba C."/>
        </authorList>
    </citation>
    <scope>NUCLEOTIDE SEQUENCE</scope>
    <source>
        <strain evidence="8">RiSSQ</strain>
    </source>
</reference>